<proteinExistence type="predicted"/>
<dbReference type="EMBL" id="JBFSHR010000011">
    <property type="protein sequence ID" value="MEX6429132.1"/>
    <property type="molecule type" value="Genomic_DNA"/>
</dbReference>
<protein>
    <submittedName>
        <fullName evidence="4">Zinc ribbon domain-containing protein</fullName>
    </submittedName>
</protein>
<evidence type="ECO:0000256" key="1">
    <source>
        <dbReference type="ARBA" id="ARBA00023125"/>
    </source>
</evidence>
<accession>A0ABV3Y0R3</accession>
<feature type="domain" description="Cas12f1-like TNB" evidence="3">
    <location>
        <begin position="92"/>
        <end position="141"/>
    </location>
</feature>
<comment type="caution">
    <text evidence="4">The sequence shown here is derived from an EMBL/GenBank/DDBJ whole genome shotgun (WGS) entry which is preliminary data.</text>
</comment>
<organism evidence="4 5">
    <name type="scientific">Ferrimicrobium acidiphilum</name>
    <dbReference type="NCBI Taxonomy" id="121039"/>
    <lineage>
        <taxon>Bacteria</taxon>
        <taxon>Bacillati</taxon>
        <taxon>Actinomycetota</taxon>
        <taxon>Acidimicrobiia</taxon>
        <taxon>Acidimicrobiales</taxon>
        <taxon>Acidimicrobiaceae</taxon>
        <taxon>Ferrimicrobium</taxon>
    </lineage>
</organism>
<gene>
    <name evidence="4" type="ORF">AB6A68_04685</name>
</gene>
<dbReference type="RefSeq" id="WP_369084324.1">
    <property type="nucleotide sequence ID" value="NZ_JBFSHR010000011.1"/>
</dbReference>
<dbReference type="Pfam" id="PF07282">
    <property type="entry name" value="Cas12f1-like_TNB"/>
    <property type="match status" value="1"/>
</dbReference>
<keyword evidence="1" id="KW-0238">DNA-binding</keyword>
<evidence type="ECO:0000256" key="2">
    <source>
        <dbReference type="SAM" id="MobiDB-lite"/>
    </source>
</evidence>
<dbReference type="InterPro" id="IPR010095">
    <property type="entry name" value="Cas12f1-like_TNB"/>
</dbReference>
<evidence type="ECO:0000313" key="4">
    <source>
        <dbReference type="EMBL" id="MEX6429132.1"/>
    </source>
</evidence>
<reference evidence="4 5" key="1">
    <citation type="submission" date="2024-07" db="EMBL/GenBank/DDBJ databases">
        <title>Draft Genome Sequence of Ferrimicrobium acidiphilum Strain YE2023, Isolated from a Pulp of Bioleach Reactor.</title>
        <authorList>
            <person name="Elkina Y.A."/>
            <person name="Bulaeva A.G."/>
            <person name="Beletsky A.V."/>
            <person name="Mardanov A.V."/>
        </authorList>
    </citation>
    <scope>NUCLEOTIDE SEQUENCE [LARGE SCALE GENOMIC DNA]</scope>
    <source>
        <strain evidence="4 5">YE2023</strain>
    </source>
</reference>
<evidence type="ECO:0000259" key="3">
    <source>
        <dbReference type="Pfam" id="PF07282"/>
    </source>
</evidence>
<dbReference type="Proteomes" id="UP001560267">
    <property type="component" value="Unassembled WGS sequence"/>
</dbReference>
<feature type="region of interest" description="Disordered" evidence="2">
    <location>
        <begin position="156"/>
        <end position="178"/>
    </location>
</feature>
<keyword evidence="5" id="KW-1185">Reference proteome</keyword>
<evidence type="ECO:0000313" key="5">
    <source>
        <dbReference type="Proteomes" id="UP001560267"/>
    </source>
</evidence>
<name>A0ABV3Y0R3_9ACTN</name>
<sequence length="178" mass="19598">MKGSKHKKRTKLAITKLSARESDRHKDWIAKMAIELVCDYDLIAREDLKVKSITRRGKNPGTNVKTTAGLNRAILDQRWGRLTNKATNTTSSAELIFVDLAYTSLRCSECGYTDKKSHESQAILCCQACGHTITADVNAAKKMIAAGLGVYGRQGTSHVEPNTAQHRAPMQRQLAEAA</sequence>
<feature type="compositionally biased region" description="Polar residues" evidence="2">
    <location>
        <begin position="156"/>
        <end position="165"/>
    </location>
</feature>